<keyword evidence="3 4" id="KW-0597">Phosphoprotein</keyword>
<dbReference type="SMART" id="SM00448">
    <property type="entry name" value="REC"/>
    <property type="match status" value="1"/>
</dbReference>
<evidence type="ECO:0000313" key="10">
    <source>
        <dbReference type="Proteomes" id="UP001597216"/>
    </source>
</evidence>
<feature type="transmembrane region" description="Helical" evidence="6">
    <location>
        <begin position="127"/>
        <end position="145"/>
    </location>
</feature>
<evidence type="ECO:0000256" key="5">
    <source>
        <dbReference type="SAM" id="Coils"/>
    </source>
</evidence>
<dbReference type="SMART" id="SM00388">
    <property type="entry name" value="HisKA"/>
    <property type="match status" value="1"/>
</dbReference>
<dbReference type="PROSITE" id="PS50110">
    <property type="entry name" value="RESPONSE_REGULATORY"/>
    <property type="match status" value="1"/>
</dbReference>
<keyword evidence="10" id="KW-1185">Reference proteome</keyword>
<dbReference type="InterPro" id="IPR003661">
    <property type="entry name" value="HisK_dim/P_dom"/>
</dbReference>
<dbReference type="InterPro" id="IPR001789">
    <property type="entry name" value="Sig_transdc_resp-reg_receiver"/>
</dbReference>
<keyword evidence="9" id="KW-0547">Nucleotide-binding</keyword>
<organism evidence="9 10">
    <name type="scientific">Phenylobacterium conjunctum</name>
    <dbReference type="NCBI Taxonomy" id="1298959"/>
    <lineage>
        <taxon>Bacteria</taxon>
        <taxon>Pseudomonadati</taxon>
        <taxon>Pseudomonadota</taxon>
        <taxon>Alphaproteobacteria</taxon>
        <taxon>Caulobacterales</taxon>
        <taxon>Caulobacteraceae</taxon>
        <taxon>Phenylobacterium</taxon>
    </lineage>
</organism>
<dbReference type="Pfam" id="PF02518">
    <property type="entry name" value="HATPase_c"/>
    <property type="match status" value="1"/>
</dbReference>
<keyword evidence="9" id="KW-0067">ATP-binding</keyword>
<dbReference type="Pfam" id="PF00512">
    <property type="entry name" value="HisKA"/>
    <property type="match status" value="1"/>
</dbReference>
<dbReference type="InterPro" id="IPR003594">
    <property type="entry name" value="HATPase_dom"/>
</dbReference>
<evidence type="ECO:0000256" key="1">
    <source>
        <dbReference type="ARBA" id="ARBA00000085"/>
    </source>
</evidence>
<evidence type="ECO:0000256" key="3">
    <source>
        <dbReference type="ARBA" id="ARBA00022553"/>
    </source>
</evidence>
<evidence type="ECO:0000259" key="7">
    <source>
        <dbReference type="PROSITE" id="PS50109"/>
    </source>
</evidence>
<feature type="domain" description="Histidine kinase" evidence="7">
    <location>
        <begin position="227"/>
        <end position="443"/>
    </location>
</feature>
<dbReference type="CDD" id="cd16922">
    <property type="entry name" value="HATPase_EvgS-ArcB-TorS-like"/>
    <property type="match status" value="1"/>
</dbReference>
<dbReference type="SMART" id="SM00387">
    <property type="entry name" value="HATPase_c"/>
    <property type="match status" value="1"/>
</dbReference>
<comment type="caution">
    <text evidence="9">The sequence shown here is derived from an EMBL/GenBank/DDBJ whole genome shotgun (WGS) entry which is preliminary data.</text>
</comment>
<feature type="transmembrane region" description="Helical" evidence="6">
    <location>
        <begin position="80"/>
        <end position="99"/>
    </location>
</feature>
<keyword evidence="5" id="KW-0175">Coiled coil</keyword>
<dbReference type="RefSeq" id="WP_377353000.1">
    <property type="nucleotide sequence ID" value="NZ_JBHTLQ010000010.1"/>
</dbReference>
<name>A0ABW3SZE6_9CAUL</name>
<dbReference type="InterPro" id="IPR036890">
    <property type="entry name" value="HATPase_C_sf"/>
</dbReference>
<feature type="modified residue" description="4-aspartylphosphate" evidence="4">
    <location>
        <position position="513"/>
    </location>
</feature>
<dbReference type="Gene3D" id="3.30.565.10">
    <property type="entry name" value="Histidine kinase-like ATPase, C-terminal domain"/>
    <property type="match status" value="1"/>
</dbReference>
<gene>
    <name evidence="9" type="ORF">ACFQ27_06335</name>
</gene>
<proteinExistence type="predicted"/>
<accession>A0ABW3SZE6</accession>
<feature type="transmembrane region" description="Helical" evidence="6">
    <location>
        <begin position="49"/>
        <end position="68"/>
    </location>
</feature>
<protein>
    <recommendedName>
        <fullName evidence="2">histidine kinase</fullName>
        <ecNumber evidence="2">2.7.13.3</ecNumber>
    </recommendedName>
</protein>
<dbReference type="CDD" id="cd17546">
    <property type="entry name" value="REC_hyHK_CKI1_RcsC-like"/>
    <property type="match status" value="1"/>
</dbReference>
<dbReference type="EC" id="2.7.13.3" evidence="2"/>
<evidence type="ECO:0000256" key="6">
    <source>
        <dbReference type="SAM" id="Phobius"/>
    </source>
</evidence>
<dbReference type="SUPFAM" id="SSF47384">
    <property type="entry name" value="Homodimeric domain of signal transducing histidine kinase"/>
    <property type="match status" value="1"/>
</dbReference>
<evidence type="ECO:0000313" key="9">
    <source>
        <dbReference type="EMBL" id="MFD1190192.1"/>
    </source>
</evidence>
<keyword evidence="6" id="KW-1133">Transmembrane helix</keyword>
<dbReference type="Gene3D" id="1.10.287.130">
    <property type="match status" value="1"/>
</dbReference>
<dbReference type="Pfam" id="PF00072">
    <property type="entry name" value="Response_reg"/>
    <property type="match status" value="1"/>
</dbReference>
<dbReference type="Gene3D" id="3.40.50.2300">
    <property type="match status" value="1"/>
</dbReference>
<evidence type="ECO:0000256" key="4">
    <source>
        <dbReference type="PROSITE-ProRule" id="PRU00169"/>
    </source>
</evidence>
<dbReference type="InterPro" id="IPR036097">
    <property type="entry name" value="HisK_dim/P_sf"/>
</dbReference>
<dbReference type="SUPFAM" id="SSF52172">
    <property type="entry name" value="CheY-like"/>
    <property type="match status" value="1"/>
</dbReference>
<feature type="transmembrane region" description="Helical" evidence="6">
    <location>
        <begin position="151"/>
        <end position="171"/>
    </location>
</feature>
<sequence>MSPRPPVDVPPDEVAAAYVPVVRGYLLAAACYYVVISCAHPFFEVGANLLYLEGLAVIAALSAGLLWRDLKRRPPSMLRLEVAAACVNLLLLVNVVAYLTIHFEPLKLVYFVLMALVFGTSAPSRRVAFASVAMAVTGFLMLARNAPGDLIGQYAFVGVAGVFAAIGMSTLMRGAVMRELGARIASDELNRALGEKLAENDRLRAEAQELAVSAQAASRAKTEFLATISHEIRTPLNGVLGMAHVMAQSALPPDQAGRLQLIESSARSLLDVVNDVLDISKIEAGRMEIVPAPFSMDRFAEAIDRLYGGLAQDKGLAFALELDPGAAGWRFGDEVRLRQVLSNLLSNAIKFTDQGGVKVRIAPGEDGIVFTVADTGPGVSPAHQAVIFDRFVQGDGSSTRRASGTGLGLAICREVITLMGGAIRLHSQPGQGATFTFEAPLPRVEAPEEAEGEVADALVQGELRVLIADDNPTNRVVLQTLLSHLGVASEAVGDGLKAVEAWSDRPWDVILMDIHMPDMDGLDASRLIRRREAEMARPRTPIVAVTASVLTHETEAYYAAGMDNVIAKPIEATRLVEVLQQSLSQAAPSAVQVA</sequence>
<dbReference type="Proteomes" id="UP001597216">
    <property type="component" value="Unassembled WGS sequence"/>
</dbReference>
<dbReference type="InterPro" id="IPR005467">
    <property type="entry name" value="His_kinase_dom"/>
</dbReference>
<dbReference type="InterPro" id="IPR011006">
    <property type="entry name" value="CheY-like_superfamily"/>
</dbReference>
<dbReference type="EMBL" id="JBHTLQ010000010">
    <property type="protein sequence ID" value="MFD1190192.1"/>
    <property type="molecule type" value="Genomic_DNA"/>
</dbReference>
<evidence type="ECO:0000256" key="2">
    <source>
        <dbReference type="ARBA" id="ARBA00012438"/>
    </source>
</evidence>
<keyword evidence="6" id="KW-0812">Transmembrane</keyword>
<feature type="domain" description="Response regulatory" evidence="8">
    <location>
        <begin position="464"/>
        <end position="583"/>
    </location>
</feature>
<dbReference type="PANTHER" id="PTHR45339">
    <property type="entry name" value="HYBRID SIGNAL TRANSDUCTION HISTIDINE KINASE J"/>
    <property type="match status" value="1"/>
</dbReference>
<reference evidence="10" key="1">
    <citation type="journal article" date="2019" name="Int. J. Syst. Evol. Microbiol.">
        <title>The Global Catalogue of Microorganisms (GCM) 10K type strain sequencing project: providing services to taxonomists for standard genome sequencing and annotation.</title>
        <authorList>
            <consortium name="The Broad Institute Genomics Platform"/>
            <consortium name="The Broad Institute Genome Sequencing Center for Infectious Disease"/>
            <person name="Wu L."/>
            <person name="Ma J."/>
        </authorList>
    </citation>
    <scope>NUCLEOTIDE SEQUENCE [LARGE SCALE GENOMIC DNA]</scope>
    <source>
        <strain evidence="10">CCUG 55074</strain>
    </source>
</reference>
<feature type="coiled-coil region" evidence="5">
    <location>
        <begin position="186"/>
        <end position="220"/>
    </location>
</feature>
<dbReference type="GO" id="GO:0005524">
    <property type="term" value="F:ATP binding"/>
    <property type="evidence" value="ECO:0007669"/>
    <property type="project" value="UniProtKB-KW"/>
</dbReference>
<keyword evidence="6" id="KW-0472">Membrane</keyword>
<dbReference type="InterPro" id="IPR004358">
    <property type="entry name" value="Sig_transdc_His_kin-like_C"/>
</dbReference>
<feature type="transmembrane region" description="Helical" evidence="6">
    <location>
        <begin position="25"/>
        <end position="43"/>
    </location>
</feature>
<dbReference type="SUPFAM" id="SSF55874">
    <property type="entry name" value="ATPase domain of HSP90 chaperone/DNA topoisomerase II/histidine kinase"/>
    <property type="match status" value="1"/>
</dbReference>
<dbReference type="PROSITE" id="PS50109">
    <property type="entry name" value="HIS_KIN"/>
    <property type="match status" value="1"/>
</dbReference>
<dbReference type="PANTHER" id="PTHR45339:SF3">
    <property type="entry name" value="HISTIDINE KINASE"/>
    <property type="match status" value="1"/>
</dbReference>
<dbReference type="PRINTS" id="PR00344">
    <property type="entry name" value="BCTRLSENSOR"/>
</dbReference>
<evidence type="ECO:0000259" key="8">
    <source>
        <dbReference type="PROSITE" id="PS50110"/>
    </source>
</evidence>
<comment type="catalytic activity">
    <reaction evidence="1">
        <text>ATP + protein L-histidine = ADP + protein N-phospho-L-histidine.</text>
        <dbReference type="EC" id="2.7.13.3"/>
    </reaction>
</comment>
<dbReference type="CDD" id="cd00082">
    <property type="entry name" value="HisKA"/>
    <property type="match status" value="1"/>
</dbReference>